<dbReference type="GeneID" id="72777459"/>
<reference evidence="2 3" key="1">
    <citation type="submission" date="2021-08" db="EMBL/GenBank/DDBJ databases">
        <title>Thermococcus onnuriiensis IOH2.</title>
        <authorList>
            <person name="Park Y.-J."/>
        </authorList>
    </citation>
    <scope>NUCLEOTIDE SEQUENCE [LARGE SCALE GENOMIC DNA]</scope>
    <source>
        <strain evidence="2 3">IOH2</strain>
    </source>
</reference>
<dbReference type="Proteomes" id="UP001056425">
    <property type="component" value="Chromosome"/>
</dbReference>
<accession>A0A9E7MB92</accession>
<organism evidence="2 3">
    <name type="scientific">Thermococcus argininiproducens</name>
    <dbReference type="NCBI Taxonomy" id="2866384"/>
    <lineage>
        <taxon>Archaea</taxon>
        <taxon>Methanobacteriati</taxon>
        <taxon>Methanobacteriota</taxon>
        <taxon>Thermococci</taxon>
        <taxon>Thermococcales</taxon>
        <taxon>Thermococcaceae</taxon>
        <taxon>Thermococcus</taxon>
    </lineage>
</organism>
<gene>
    <name evidence="2" type="ORF">K1720_03900</name>
</gene>
<feature type="domain" description="DUF4097" evidence="1">
    <location>
        <begin position="93"/>
        <end position="219"/>
    </location>
</feature>
<sequence>MIEVVEREYKMEPGMKLKLGNINGYVKMEGYDGNTLKLRAEKKWGLLGAEPKIKIKKEGNTLIIKVKQKRSFGISIGESAVNFELLIPKEVEIEVASVNGSITVKNISKADKIATVNGRIHVENVEPRKISTVNGTIKALMTRISSDAGISTVNGSIEVYVPKNANVEVRASTVNGKITTDIPGEISKTPIYGPKSFMGILGEGRHKLKISAVNGSITIKLR</sequence>
<evidence type="ECO:0000259" key="1">
    <source>
        <dbReference type="Pfam" id="PF13349"/>
    </source>
</evidence>
<dbReference type="InterPro" id="IPR025164">
    <property type="entry name" value="Toastrack_DUF4097"/>
</dbReference>
<dbReference type="Pfam" id="PF13349">
    <property type="entry name" value="DUF4097"/>
    <property type="match status" value="1"/>
</dbReference>
<protein>
    <submittedName>
        <fullName evidence="2">DUF4097 domain-containing protein</fullName>
    </submittedName>
</protein>
<dbReference type="Gene3D" id="2.160.20.120">
    <property type="match status" value="1"/>
</dbReference>
<dbReference type="AlphaFoldDB" id="A0A9E7MB92"/>
<dbReference type="RefSeq" id="WP_251950091.1">
    <property type="nucleotide sequence ID" value="NZ_CP080572.1"/>
</dbReference>
<keyword evidence="3" id="KW-1185">Reference proteome</keyword>
<evidence type="ECO:0000313" key="3">
    <source>
        <dbReference type="Proteomes" id="UP001056425"/>
    </source>
</evidence>
<name>A0A9E7MB92_9EURY</name>
<evidence type="ECO:0000313" key="2">
    <source>
        <dbReference type="EMBL" id="USH00599.1"/>
    </source>
</evidence>
<dbReference type="KEGG" id="thei:K1720_03900"/>
<proteinExistence type="predicted"/>
<dbReference type="EMBL" id="CP080572">
    <property type="protein sequence ID" value="USH00599.1"/>
    <property type="molecule type" value="Genomic_DNA"/>
</dbReference>